<sequence length="136" mass="15852">MSKKVPKYFPSLYDTNSSASSLNSFNIWKNLFPTQEIKETKSPKAPLWPRGLADNPYEPLKFFSPPAGGDSAWSELDEICELDIRLKEMELLTLTGDGFDLRRYKFLKMLKDEKMQDIKAAKEKKKQMIREKAKKW</sequence>
<dbReference type="PANTHER" id="PTHR36288">
    <property type="entry name" value="SIMILAR TO RIKEN CDNA A930018P22"/>
    <property type="match status" value="1"/>
</dbReference>
<dbReference type="InterPro" id="IPR040027">
    <property type="entry name" value="C11orf91-like"/>
</dbReference>
<dbReference type="Pfam" id="PF17669">
    <property type="entry name" value="DUF5529"/>
    <property type="match status" value="2"/>
</dbReference>
<evidence type="ECO:0000313" key="3">
    <source>
        <dbReference type="Proteomes" id="UP000287033"/>
    </source>
</evidence>
<organism evidence="2 3">
    <name type="scientific">Chiloscyllium punctatum</name>
    <name type="common">Brownbanded bambooshark</name>
    <name type="synonym">Hemiscyllium punctatum</name>
    <dbReference type="NCBI Taxonomy" id="137246"/>
    <lineage>
        <taxon>Eukaryota</taxon>
        <taxon>Metazoa</taxon>
        <taxon>Chordata</taxon>
        <taxon>Craniata</taxon>
        <taxon>Vertebrata</taxon>
        <taxon>Chondrichthyes</taxon>
        <taxon>Elasmobranchii</taxon>
        <taxon>Galeomorphii</taxon>
        <taxon>Galeoidea</taxon>
        <taxon>Orectolobiformes</taxon>
        <taxon>Hemiscylliidae</taxon>
        <taxon>Chiloscyllium</taxon>
    </lineage>
</organism>
<dbReference type="PANTHER" id="PTHR36288:SF1">
    <property type="entry name" value="SIMILAR TO RIKEN CDNA A930018P22"/>
    <property type="match status" value="1"/>
</dbReference>
<gene>
    <name evidence="2" type="ORF">chiPu_0005612</name>
</gene>
<reference evidence="2 3" key="1">
    <citation type="journal article" date="2018" name="Nat. Ecol. Evol.">
        <title>Shark genomes provide insights into elasmobranch evolution and the origin of vertebrates.</title>
        <authorList>
            <person name="Hara Y"/>
            <person name="Yamaguchi K"/>
            <person name="Onimaru K"/>
            <person name="Kadota M"/>
            <person name="Koyanagi M"/>
            <person name="Keeley SD"/>
            <person name="Tatsumi K"/>
            <person name="Tanaka K"/>
            <person name="Motone F"/>
            <person name="Kageyama Y"/>
            <person name="Nozu R"/>
            <person name="Adachi N"/>
            <person name="Nishimura O"/>
            <person name="Nakagawa R"/>
            <person name="Tanegashima C"/>
            <person name="Kiyatake I"/>
            <person name="Matsumoto R"/>
            <person name="Murakumo K"/>
            <person name="Nishida K"/>
            <person name="Terakita A"/>
            <person name="Kuratani S"/>
            <person name="Sato K"/>
            <person name="Hyodo S Kuraku.S."/>
        </authorList>
    </citation>
    <scope>NUCLEOTIDE SEQUENCE [LARGE SCALE GENOMIC DNA]</scope>
</reference>
<keyword evidence="3" id="KW-1185">Reference proteome</keyword>
<accession>A0A401S9W2</accession>
<dbReference type="Proteomes" id="UP000287033">
    <property type="component" value="Unassembled WGS sequence"/>
</dbReference>
<dbReference type="OMA" id="IWKNLFP"/>
<feature type="coiled-coil region" evidence="1">
    <location>
        <begin position="104"/>
        <end position="131"/>
    </location>
</feature>
<evidence type="ECO:0000256" key="1">
    <source>
        <dbReference type="SAM" id="Coils"/>
    </source>
</evidence>
<dbReference type="AlphaFoldDB" id="A0A401S9W2"/>
<protein>
    <submittedName>
        <fullName evidence="2">Uncharacterized protein</fullName>
    </submittedName>
</protein>
<evidence type="ECO:0000313" key="2">
    <source>
        <dbReference type="EMBL" id="GCC27189.1"/>
    </source>
</evidence>
<comment type="caution">
    <text evidence="2">The sequence shown here is derived from an EMBL/GenBank/DDBJ whole genome shotgun (WGS) entry which is preliminary data.</text>
</comment>
<name>A0A401S9W2_CHIPU</name>
<keyword evidence="1" id="KW-0175">Coiled coil</keyword>
<dbReference type="OrthoDB" id="9938805at2759"/>
<dbReference type="EMBL" id="BEZZ01000154">
    <property type="protein sequence ID" value="GCC27189.1"/>
    <property type="molecule type" value="Genomic_DNA"/>
</dbReference>
<proteinExistence type="predicted"/>